<dbReference type="Pfam" id="PF04149">
    <property type="entry name" value="DUF397"/>
    <property type="match status" value="1"/>
</dbReference>
<evidence type="ECO:0000259" key="1">
    <source>
        <dbReference type="Pfam" id="PF04149"/>
    </source>
</evidence>
<dbReference type="OrthoDB" id="3482540at2"/>
<dbReference type="Proteomes" id="UP000319210">
    <property type="component" value="Unassembled WGS sequence"/>
</dbReference>
<comment type="caution">
    <text evidence="2">The sequence shown here is derived from an EMBL/GenBank/DDBJ whole genome shotgun (WGS) entry which is preliminary data.</text>
</comment>
<dbReference type="AlphaFoldDB" id="A0A4Y3R3I2"/>
<evidence type="ECO:0000313" key="2">
    <source>
        <dbReference type="EMBL" id="GEB51849.1"/>
    </source>
</evidence>
<organism evidence="2 3">
    <name type="scientific">Streptomyces cacaoi</name>
    <dbReference type="NCBI Taxonomy" id="1898"/>
    <lineage>
        <taxon>Bacteria</taxon>
        <taxon>Bacillati</taxon>
        <taxon>Actinomycetota</taxon>
        <taxon>Actinomycetes</taxon>
        <taxon>Kitasatosporales</taxon>
        <taxon>Streptomycetaceae</taxon>
        <taxon>Streptomyces</taxon>
    </lineage>
</organism>
<dbReference type="InterPro" id="IPR007278">
    <property type="entry name" value="DUF397"/>
</dbReference>
<feature type="domain" description="DUF397" evidence="1">
    <location>
        <begin position="8"/>
        <end position="57"/>
    </location>
</feature>
<dbReference type="EMBL" id="BJMM01000024">
    <property type="protein sequence ID" value="GEB51849.1"/>
    <property type="molecule type" value="Genomic_DNA"/>
</dbReference>
<proteinExistence type="predicted"/>
<keyword evidence="3" id="KW-1185">Reference proteome</keyword>
<gene>
    <name evidence="2" type="ORF">SCA03_44000</name>
</gene>
<name>A0A4Y3R3I2_STRCI</name>
<evidence type="ECO:0000313" key="3">
    <source>
        <dbReference type="Proteomes" id="UP000319210"/>
    </source>
</evidence>
<dbReference type="RefSeq" id="WP_030889594.1">
    <property type="nucleotide sequence ID" value="NZ_BJMM01000024.1"/>
</dbReference>
<accession>A0A4Y3R3I2</accession>
<sequence length="64" mass="6796">MEITETEVWRKSSYSNGQSACVEVRMAEAVAARDSKCADGPVLTFGTGQWGAFVAGVAEGRLGR</sequence>
<reference evidence="2 3" key="1">
    <citation type="submission" date="2019-06" db="EMBL/GenBank/DDBJ databases">
        <title>Whole genome shotgun sequence of Streptomyces cacaoi subsp. cacaoi NBRC 12748.</title>
        <authorList>
            <person name="Hosoyama A."/>
            <person name="Uohara A."/>
            <person name="Ohji S."/>
            <person name="Ichikawa N."/>
        </authorList>
    </citation>
    <scope>NUCLEOTIDE SEQUENCE [LARGE SCALE GENOMIC DNA]</scope>
    <source>
        <strain evidence="2 3">NBRC 12748</strain>
    </source>
</reference>
<protein>
    <recommendedName>
        <fullName evidence="1">DUF397 domain-containing protein</fullName>
    </recommendedName>
</protein>